<protein>
    <recommendedName>
        <fullName evidence="9">Fur family transcriptional regulator</fullName>
    </recommendedName>
</protein>
<accession>A0ABN5H3D7</accession>
<name>A0ABN5H3D7_9FIRM</name>
<dbReference type="SUPFAM" id="SSF46785">
    <property type="entry name" value="Winged helix' DNA-binding domain"/>
    <property type="match status" value="1"/>
</dbReference>
<keyword evidence="8" id="KW-1185">Reference proteome</keyword>
<gene>
    <name evidence="7" type="ORF">BXT84_15655</name>
</gene>
<keyword evidence="3" id="KW-0862">Zinc</keyword>
<dbReference type="InterPro" id="IPR036390">
    <property type="entry name" value="WH_DNA-bd_sf"/>
</dbReference>
<evidence type="ECO:0000313" key="7">
    <source>
        <dbReference type="EMBL" id="AUW95217.1"/>
    </source>
</evidence>
<dbReference type="InterPro" id="IPR043135">
    <property type="entry name" value="Fur_C"/>
</dbReference>
<proteinExistence type="inferred from homology"/>
<dbReference type="PANTHER" id="PTHR33202">
    <property type="entry name" value="ZINC UPTAKE REGULATION PROTEIN"/>
    <property type="match status" value="1"/>
</dbReference>
<dbReference type="RefSeq" id="WP_103375576.1">
    <property type="nucleotide sequence ID" value="NZ_CP133983.1"/>
</dbReference>
<evidence type="ECO:0000256" key="1">
    <source>
        <dbReference type="ARBA" id="ARBA00007957"/>
    </source>
</evidence>
<dbReference type="PANTHER" id="PTHR33202:SF7">
    <property type="entry name" value="FERRIC UPTAKE REGULATION PROTEIN"/>
    <property type="match status" value="1"/>
</dbReference>
<reference evidence="7 8" key="1">
    <citation type="journal article" date="2019" name="Sci. Rep.">
        <title>Sulfobacillus thermotolerans: new insights into resistance and metabolic capacities of acidophilic chemolithotrophs.</title>
        <authorList>
            <person name="Panyushkina A.E."/>
            <person name="Babenko V.V."/>
            <person name="Nikitina A.S."/>
            <person name="Selezneva O.V."/>
            <person name="Tsaplina I.A."/>
            <person name="Letarova M.A."/>
            <person name="Kostryukova E.S."/>
            <person name="Letarov A.V."/>
        </authorList>
    </citation>
    <scope>NUCLEOTIDE SEQUENCE [LARGE SCALE GENOMIC DNA]</scope>
    <source>
        <strain evidence="7 8">Kr1</strain>
    </source>
</reference>
<evidence type="ECO:0000256" key="5">
    <source>
        <dbReference type="ARBA" id="ARBA00023125"/>
    </source>
</evidence>
<dbReference type="Gene3D" id="3.30.1490.190">
    <property type="match status" value="1"/>
</dbReference>
<evidence type="ECO:0000313" key="8">
    <source>
        <dbReference type="Proteomes" id="UP000325292"/>
    </source>
</evidence>
<dbReference type="Pfam" id="PF01475">
    <property type="entry name" value="FUR"/>
    <property type="match status" value="1"/>
</dbReference>
<keyword evidence="5" id="KW-0238">DNA-binding</keyword>
<comment type="similarity">
    <text evidence="1">Belongs to the Fur family.</text>
</comment>
<keyword evidence="4" id="KW-0805">Transcription regulation</keyword>
<evidence type="ECO:0000256" key="4">
    <source>
        <dbReference type="ARBA" id="ARBA00023015"/>
    </source>
</evidence>
<sequence length="153" mass="17063">MNQRGVSAESLLREKGLRVTAQRRMVLQYLLDHEGSHFTADQVRDALLPLLPELAKGTMYKTLQDLTAVNIVELLPTPQGYALYGLRLKPHQHFYCVACHGWFDVQPNNVEALTFDAPGFVIETVDVTLRGLCPACAKQNTLSTAARAEHKAF</sequence>
<organism evidence="7 8">
    <name type="scientific">Sulfobacillus thermotolerans</name>
    <dbReference type="NCBI Taxonomy" id="338644"/>
    <lineage>
        <taxon>Bacteria</taxon>
        <taxon>Bacillati</taxon>
        <taxon>Bacillota</taxon>
        <taxon>Clostridia</taxon>
        <taxon>Eubacteriales</taxon>
        <taxon>Clostridiales Family XVII. Incertae Sedis</taxon>
        <taxon>Sulfobacillus</taxon>
    </lineage>
</organism>
<evidence type="ECO:0000256" key="2">
    <source>
        <dbReference type="ARBA" id="ARBA00022491"/>
    </source>
</evidence>
<dbReference type="EMBL" id="CP019454">
    <property type="protein sequence ID" value="AUW95217.1"/>
    <property type="molecule type" value="Genomic_DNA"/>
</dbReference>
<dbReference type="InterPro" id="IPR036388">
    <property type="entry name" value="WH-like_DNA-bd_sf"/>
</dbReference>
<dbReference type="Gene3D" id="1.10.10.10">
    <property type="entry name" value="Winged helix-like DNA-binding domain superfamily/Winged helix DNA-binding domain"/>
    <property type="match status" value="1"/>
</dbReference>
<evidence type="ECO:0000256" key="3">
    <source>
        <dbReference type="ARBA" id="ARBA00022833"/>
    </source>
</evidence>
<keyword evidence="6" id="KW-0804">Transcription</keyword>
<evidence type="ECO:0008006" key="9">
    <source>
        <dbReference type="Google" id="ProtNLM"/>
    </source>
</evidence>
<evidence type="ECO:0000256" key="6">
    <source>
        <dbReference type="ARBA" id="ARBA00023163"/>
    </source>
</evidence>
<dbReference type="InterPro" id="IPR002481">
    <property type="entry name" value="FUR"/>
</dbReference>
<keyword evidence="2" id="KW-0678">Repressor</keyword>
<dbReference type="Proteomes" id="UP000325292">
    <property type="component" value="Chromosome"/>
</dbReference>